<reference evidence="9" key="1">
    <citation type="submission" date="2016-04" db="EMBL/GenBank/DDBJ databases">
        <authorList>
            <person name="Nguyen H.D."/>
            <person name="Samba Siva P."/>
            <person name="Cullis J."/>
            <person name="Levesque C.A."/>
            <person name="Hambleton S."/>
        </authorList>
    </citation>
    <scope>NUCLEOTIDE SEQUENCE</scope>
    <source>
        <strain evidence="9">DAOMC 236422</strain>
    </source>
</reference>
<evidence type="ECO:0000256" key="6">
    <source>
        <dbReference type="ARBA" id="ARBA00039385"/>
    </source>
</evidence>
<evidence type="ECO:0000256" key="1">
    <source>
        <dbReference type="ARBA" id="ARBA00004496"/>
    </source>
</evidence>
<feature type="domain" description="CHCH" evidence="8">
    <location>
        <begin position="33"/>
        <end position="67"/>
    </location>
</feature>
<evidence type="ECO:0000256" key="3">
    <source>
        <dbReference type="ARBA" id="ARBA00023157"/>
    </source>
</evidence>
<evidence type="ECO:0000256" key="2">
    <source>
        <dbReference type="ARBA" id="ARBA00022490"/>
    </source>
</evidence>
<dbReference type="PANTHER" id="PTHR21107:SF2">
    <property type="entry name" value="CYTOCHROME C OXIDASE ASSEMBLY PROTEIN COX19"/>
    <property type="match status" value="1"/>
</dbReference>
<dbReference type="InterPro" id="IPR009069">
    <property type="entry name" value="Cys_alpha_HP_mot_SF"/>
</dbReference>
<sequence>MSFGRPPSFGSLTNVSLPPPEFGSFPIDHDGECKDAMKAYMACLKANRMDNGQCRALSKQYLECRMAKGLMEKHDLGDLGFKDIMADSSSSSSSPPPSSSAPNVSPSSSTAPSSKQQRLV</sequence>
<keyword evidence="3" id="KW-1015">Disulfide bond</keyword>
<organism evidence="9 10">
    <name type="scientific">Tilletia walkeri</name>
    <dbReference type="NCBI Taxonomy" id="117179"/>
    <lineage>
        <taxon>Eukaryota</taxon>
        <taxon>Fungi</taxon>
        <taxon>Dikarya</taxon>
        <taxon>Basidiomycota</taxon>
        <taxon>Ustilaginomycotina</taxon>
        <taxon>Exobasidiomycetes</taxon>
        <taxon>Tilletiales</taxon>
        <taxon>Tilletiaceae</taxon>
        <taxon>Tilletia</taxon>
    </lineage>
</organism>
<comment type="similarity">
    <text evidence="5">Belongs to the COX19 family.</text>
</comment>
<feature type="region of interest" description="Disordered" evidence="7">
    <location>
        <begin position="82"/>
        <end position="120"/>
    </location>
</feature>
<evidence type="ECO:0000259" key="8">
    <source>
        <dbReference type="Pfam" id="PF06747"/>
    </source>
</evidence>
<accession>A0A8X7N613</accession>
<dbReference type="InterPro" id="IPR010625">
    <property type="entry name" value="CHCH"/>
</dbReference>
<feature type="region of interest" description="Disordered" evidence="7">
    <location>
        <begin position="1"/>
        <end position="24"/>
    </location>
</feature>
<proteinExistence type="inferred from homology"/>
<dbReference type="PANTHER" id="PTHR21107">
    <property type="entry name" value="CYTOCHROME C OXIDASE ASSEMBLY PROTEIN COX19"/>
    <property type="match status" value="1"/>
</dbReference>
<comment type="function">
    <text evidence="4">Required for the assembly of mitochondrial cytochrome c oxidase.</text>
</comment>
<dbReference type="SUPFAM" id="SSF47072">
    <property type="entry name" value="Cysteine alpha-hairpin motif"/>
    <property type="match status" value="1"/>
</dbReference>
<evidence type="ECO:0000313" key="9">
    <source>
        <dbReference type="EMBL" id="KAE8266390.1"/>
    </source>
</evidence>
<comment type="caution">
    <text evidence="9">The sequence shown here is derived from an EMBL/GenBank/DDBJ whole genome shotgun (WGS) entry which is preliminary data.</text>
</comment>
<evidence type="ECO:0000256" key="4">
    <source>
        <dbReference type="ARBA" id="ARBA00037279"/>
    </source>
</evidence>
<dbReference type="PROSITE" id="PS51808">
    <property type="entry name" value="CHCH"/>
    <property type="match status" value="1"/>
</dbReference>
<reference evidence="9" key="2">
    <citation type="journal article" date="2019" name="IMA Fungus">
        <title>Genome sequencing and comparison of five Tilletia species to identify candidate genes for the detection of regulated species infecting wheat.</title>
        <authorList>
            <person name="Nguyen H.D.T."/>
            <person name="Sultana T."/>
            <person name="Kesanakurti P."/>
            <person name="Hambleton S."/>
        </authorList>
    </citation>
    <scope>NUCLEOTIDE SEQUENCE</scope>
    <source>
        <strain evidence="9">DAOMC 236422</strain>
    </source>
</reference>
<dbReference type="GO" id="GO:0005758">
    <property type="term" value="C:mitochondrial intermembrane space"/>
    <property type="evidence" value="ECO:0007669"/>
    <property type="project" value="TreeGrafter"/>
</dbReference>
<gene>
    <name evidence="9" type="ORF">A4X09_0g5957</name>
</gene>
<dbReference type="GO" id="GO:0033617">
    <property type="term" value="P:mitochondrial respiratory chain complex IV assembly"/>
    <property type="evidence" value="ECO:0007669"/>
    <property type="project" value="TreeGrafter"/>
</dbReference>
<dbReference type="Proteomes" id="UP000078113">
    <property type="component" value="Unassembled WGS sequence"/>
</dbReference>
<keyword evidence="2" id="KW-0963">Cytoplasm</keyword>
<evidence type="ECO:0000256" key="5">
    <source>
        <dbReference type="ARBA" id="ARBA00038223"/>
    </source>
</evidence>
<evidence type="ECO:0000313" key="10">
    <source>
        <dbReference type="Proteomes" id="UP000078113"/>
    </source>
</evidence>
<protein>
    <recommendedName>
        <fullName evidence="6">Cytochrome c oxidase assembly protein COX19</fullName>
    </recommendedName>
</protein>
<dbReference type="Pfam" id="PF06747">
    <property type="entry name" value="CHCH"/>
    <property type="match status" value="1"/>
</dbReference>
<keyword evidence="10" id="KW-1185">Reference proteome</keyword>
<name>A0A8X7N613_9BASI</name>
<dbReference type="AlphaFoldDB" id="A0A8X7N613"/>
<feature type="compositionally biased region" description="Low complexity" evidence="7">
    <location>
        <begin position="100"/>
        <end position="114"/>
    </location>
</feature>
<dbReference type="EMBL" id="LWDG02000341">
    <property type="protein sequence ID" value="KAE8266390.1"/>
    <property type="molecule type" value="Genomic_DNA"/>
</dbReference>
<dbReference type="InterPro" id="IPR051383">
    <property type="entry name" value="COX19"/>
</dbReference>
<comment type="subcellular location">
    <subcellularLocation>
        <location evidence="1">Cytoplasm</location>
    </subcellularLocation>
</comment>
<evidence type="ECO:0000256" key="7">
    <source>
        <dbReference type="SAM" id="MobiDB-lite"/>
    </source>
</evidence>